<dbReference type="AlphaFoldDB" id="A0A7J7LIK4"/>
<reference evidence="10 11" key="1">
    <citation type="journal article" date="2020" name="IScience">
        <title>Genome Sequencing of the Endangered Kingdonia uniflora (Circaeasteraceae, Ranunculales) Reveals Potential Mechanisms of Evolutionary Specialization.</title>
        <authorList>
            <person name="Sun Y."/>
            <person name="Deng T."/>
            <person name="Zhang A."/>
            <person name="Moore M.J."/>
            <person name="Landis J.B."/>
            <person name="Lin N."/>
            <person name="Zhang H."/>
            <person name="Zhang X."/>
            <person name="Huang J."/>
            <person name="Zhang X."/>
            <person name="Sun H."/>
            <person name="Wang H."/>
        </authorList>
    </citation>
    <scope>NUCLEOTIDE SEQUENCE [LARGE SCALE GENOMIC DNA]</scope>
    <source>
        <strain evidence="10">TB1705</strain>
        <tissue evidence="10">Leaf</tissue>
    </source>
</reference>
<dbReference type="GO" id="GO:0004497">
    <property type="term" value="F:monooxygenase activity"/>
    <property type="evidence" value="ECO:0007669"/>
    <property type="project" value="UniProtKB-KW"/>
</dbReference>
<keyword evidence="9" id="KW-1133">Transmembrane helix</keyword>
<evidence type="ECO:0000256" key="2">
    <source>
        <dbReference type="ARBA" id="ARBA00022617"/>
    </source>
</evidence>
<feature type="binding site" description="axial binding residue" evidence="7">
    <location>
        <position position="444"/>
    </location>
    <ligand>
        <name>heme</name>
        <dbReference type="ChEBI" id="CHEBI:30413"/>
    </ligand>
    <ligandPart>
        <name>Fe</name>
        <dbReference type="ChEBI" id="CHEBI:18248"/>
    </ligandPart>
</feature>
<dbReference type="InterPro" id="IPR002401">
    <property type="entry name" value="Cyt_P450_E_grp-I"/>
</dbReference>
<keyword evidence="11" id="KW-1185">Reference proteome</keyword>
<dbReference type="Pfam" id="PF00067">
    <property type="entry name" value="p450"/>
    <property type="match status" value="1"/>
</dbReference>
<dbReference type="EMBL" id="JACGCM010002260">
    <property type="protein sequence ID" value="KAF6142392.1"/>
    <property type="molecule type" value="Genomic_DNA"/>
</dbReference>
<evidence type="ECO:0000256" key="9">
    <source>
        <dbReference type="SAM" id="Phobius"/>
    </source>
</evidence>
<evidence type="ECO:0000256" key="8">
    <source>
        <dbReference type="RuleBase" id="RU000461"/>
    </source>
</evidence>
<dbReference type="InterPro" id="IPR036396">
    <property type="entry name" value="Cyt_P450_sf"/>
</dbReference>
<comment type="similarity">
    <text evidence="1 8">Belongs to the cytochrome P450 family.</text>
</comment>
<dbReference type="InterPro" id="IPR017972">
    <property type="entry name" value="Cyt_P450_CS"/>
</dbReference>
<dbReference type="Proteomes" id="UP000541444">
    <property type="component" value="Unassembled WGS sequence"/>
</dbReference>
<dbReference type="GO" id="GO:0020037">
    <property type="term" value="F:heme binding"/>
    <property type="evidence" value="ECO:0007669"/>
    <property type="project" value="InterPro"/>
</dbReference>
<organism evidence="10 11">
    <name type="scientific">Kingdonia uniflora</name>
    <dbReference type="NCBI Taxonomy" id="39325"/>
    <lineage>
        <taxon>Eukaryota</taxon>
        <taxon>Viridiplantae</taxon>
        <taxon>Streptophyta</taxon>
        <taxon>Embryophyta</taxon>
        <taxon>Tracheophyta</taxon>
        <taxon>Spermatophyta</taxon>
        <taxon>Magnoliopsida</taxon>
        <taxon>Ranunculales</taxon>
        <taxon>Circaeasteraceae</taxon>
        <taxon>Kingdonia</taxon>
    </lineage>
</organism>
<keyword evidence="2 7" id="KW-0349">Heme</keyword>
<keyword evidence="6 8" id="KW-0503">Monooxygenase</keyword>
<evidence type="ECO:0000256" key="6">
    <source>
        <dbReference type="ARBA" id="ARBA00023033"/>
    </source>
</evidence>
<comment type="cofactor">
    <cofactor evidence="7">
        <name>heme</name>
        <dbReference type="ChEBI" id="CHEBI:30413"/>
    </cofactor>
</comment>
<comment type="caution">
    <text evidence="10">The sequence shown here is derived from an EMBL/GenBank/DDBJ whole genome shotgun (WGS) entry which is preliminary data.</text>
</comment>
<feature type="transmembrane region" description="Helical" evidence="9">
    <location>
        <begin position="6"/>
        <end position="22"/>
    </location>
</feature>
<dbReference type="GO" id="GO:0016705">
    <property type="term" value="F:oxidoreductase activity, acting on paired donors, with incorporation or reduction of molecular oxygen"/>
    <property type="evidence" value="ECO:0007669"/>
    <property type="project" value="InterPro"/>
</dbReference>
<evidence type="ECO:0008006" key="12">
    <source>
        <dbReference type="Google" id="ProtNLM"/>
    </source>
</evidence>
<evidence type="ECO:0000256" key="1">
    <source>
        <dbReference type="ARBA" id="ARBA00010617"/>
    </source>
</evidence>
<dbReference type="PROSITE" id="PS00086">
    <property type="entry name" value="CYTOCHROME_P450"/>
    <property type="match status" value="1"/>
</dbReference>
<dbReference type="OrthoDB" id="1055148at2759"/>
<dbReference type="Gene3D" id="1.10.630.10">
    <property type="entry name" value="Cytochrome P450"/>
    <property type="match status" value="1"/>
</dbReference>
<dbReference type="PRINTS" id="PR00385">
    <property type="entry name" value="P450"/>
</dbReference>
<evidence type="ECO:0000256" key="5">
    <source>
        <dbReference type="ARBA" id="ARBA00023004"/>
    </source>
</evidence>
<dbReference type="InterPro" id="IPR050651">
    <property type="entry name" value="Plant_Cytochrome_P450_Monoox"/>
</dbReference>
<keyword evidence="3 7" id="KW-0479">Metal-binding</keyword>
<evidence type="ECO:0000256" key="4">
    <source>
        <dbReference type="ARBA" id="ARBA00023002"/>
    </source>
</evidence>
<evidence type="ECO:0000256" key="3">
    <source>
        <dbReference type="ARBA" id="ARBA00022723"/>
    </source>
</evidence>
<dbReference type="PRINTS" id="PR00463">
    <property type="entry name" value="EP450I"/>
</dbReference>
<dbReference type="PANTHER" id="PTHR47947:SF3">
    <property type="entry name" value="CYTOCHROME P450 81D1-LIKE"/>
    <property type="match status" value="1"/>
</dbReference>
<name>A0A7J7LIK4_9MAGN</name>
<dbReference type="GO" id="GO:0005506">
    <property type="term" value="F:iron ion binding"/>
    <property type="evidence" value="ECO:0007669"/>
    <property type="project" value="InterPro"/>
</dbReference>
<dbReference type="GO" id="GO:0044550">
    <property type="term" value="P:secondary metabolite biosynthetic process"/>
    <property type="evidence" value="ECO:0007669"/>
    <property type="project" value="UniProtKB-ARBA"/>
</dbReference>
<evidence type="ECO:0000256" key="7">
    <source>
        <dbReference type="PIRSR" id="PIRSR602401-1"/>
    </source>
</evidence>
<proteinExistence type="inferred from homology"/>
<dbReference type="FunFam" id="1.10.630.10:FF:000081">
    <property type="entry name" value="Cytochrome P450 CYP81N5"/>
    <property type="match status" value="1"/>
</dbReference>
<keyword evidence="9" id="KW-0812">Transmembrane</keyword>
<evidence type="ECO:0000313" key="10">
    <source>
        <dbReference type="EMBL" id="KAF6142392.1"/>
    </source>
</evidence>
<keyword evidence="5 7" id="KW-0408">Iron</keyword>
<keyword evidence="4 8" id="KW-0560">Oxidoreductase</keyword>
<accession>A0A7J7LIK4</accession>
<keyword evidence="9" id="KW-0472">Membrane</keyword>
<dbReference type="SUPFAM" id="SSF48264">
    <property type="entry name" value="Cytochrome P450"/>
    <property type="match status" value="1"/>
</dbReference>
<protein>
    <recommendedName>
        <fullName evidence="12">Cytochrome P450</fullName>
    </recommendedName>
</protein>
<sequence>MESLLYFFLFFPILFLISRFFFSKRKNLPPSPPGLPILGHLNLIKSPKPLHRVLAKITDRYGPVVFLQLGSRPTLIVSSPTATEECLTKNDITFANRPQLQIGKYVGNNYTTLVWAPYGHNWRNLRKMATLEIFSSYRQQMYNNVRSDEVHFMIKSLLPKEKGAQHRVIDMRSTLINMTLNNMMMMIAGKRYYGENAKELEKGKLFNEILRVSLAESGGSNPLDFLPFLKWFGFGGIEKQYLKTKMKRDNFLQELIDEQRELRQKSKNEEDNKKPNMIQLLLSLQEKEPKQYDDEMIRGTLWVLLATGSDTSAAAMEWALSLMVNKPEVLKKVQMEIDANVPQGRLLEEADVTNLPYFLSIITETLRMYPGGPLLVPHESSEECVIQGYTIPRGTMLMVNLWALQNDPKLWDKPHEFRPERFENLQGNRDGFKLMPFGTGRRGCPGENVAMRVMGLALGSLLQCFDWERLSEELVDMTEGSGITLVKDQALEVKCSPRPSMMPLLSQL</sequence>
<gene>
    <name evidence="10" type="ORF">GIB67_033819</name>
</gene>
<evidence type="ECO:0000313" key="11">
    <source>
        <dbReference type="Proteomes" id="UP000541444"/>
    </source>
</evidence>
<dbReference type="InterPro" id="IPR001128">
    <property type="entry name" value="Cyt_P450"/>
</dbReference>
<dbReference type="PANTHER" id="PTHR47947">
    <property type="entry name" value="CYTOCHROME P450 82C3-RELATED"/>
    <property type="match status" value="1"/>
</dbReference>